<dbReference type="Proteomes" id="UP000775877">
    <property type="component" value="Unassembled WGS sequence"/>
</dbReference>
<name>A0A955IAF1_9BACT</name>
<evidence type="ECO:0000313" key="2">
    <source>
        <dbReference type="EMBL" id="MCA9380736.1"/>
    </source>
</evidence>
<organism evidence="2 3">
    <name type="scientific">Candidatus Dojkabacteria bacterium</name>
    <dbReference type="NCBI Taxonomy" id="2099670"/>
    <lineage>
        <taxon>Bacteria</taxon>
        <taxon>Candidatus Dojkabacteria</taxon>
    </lineage>
</organism>
<reference evidence="2" key="1">
    <citation type="submission" date="2020-04" db="EMBL/GenBank/DDBJ databases">
        <authorList>
            <person name="Zhang T."/>
        </authorList>
    </citation>
    <scope>NUCLEOTIDE SEQUENCE</scope>
    <source>
        <strain evidence="2">HKST-UBA13</strain>
    </source>
</reference>
<dbReference type="AlphaFoldDB" id="A0A955IAF1"/>
<evidence type="ECO:0000313" key="3">
    <source>
        <dbReference type="Proteomes" id="UP000775877"/>
    </source>
</evidence>
<gene>
    <name evidence="2" type="ORF">KC678_00535</name>
</gene>
<dbReference type="EMBL" id="JAGQLJ010000009">
    <property type="protein sequence ID" value="MCA9380736.1"/>
    <property type="molecule type" value="Genomic_DNA"/>
</dbReference>
<accession>A0A955IAF1</accession>
<comment type="caution">
    <text evidence="2">The sequence shown here is derived from an EMBL/GenBank/DDBJ whole genome shotgun (WGS) entry which is preliminary data.</text>
</comment>
<sequence>MHSKQINTKKGSVALTTVIVLMGILTLGAITLILNTIDANRVNKNLGDYAISDLKAISCVEEGILKVKQDNNYTGNFNVTIDGEEQCDGSVNDLGGQLRQLIVNASNESTNFYREYTIDISTSPFTVTF</sequence>
<keyword evidence="1" id="KW-0472">Membrane</keyword>
<evidence type="ECO:0000256" key="1">
    <source>
        <dbReference type="SAM" id="Phobius"/>
    </source>
</evidence>
<reference evidence="2" key="2">
    <citation type="journal article" date="2021" name="Microbiome">
        <title>Successional dynamics and alternative stable states in a saline activated sludge microbial community over 9 years.</title>
        <authorList>
            <person name="Wang Y."/>
            <person name="Ye J."/>
            <person name="Ju F."/>
            <person name="Liu L."/>
            <person name="Boyd J.A."/>
            <person name="Deng Y."/>
            <person name="Parks D.H."/>
            <person name="Jiang X."/>
            <person name="Yin X."/>
            <person name="Woodcroft B.J."/>
            <person name="Tyson G.W."/>
            <person name="Hugenholtz P."/>
            <person name="Polz M.F."/>
            <person name="Zhang T."/>
        </authorList>
    </citation>
    <scope>NUCLEOTIDE SEQUENCE</scope>
    <source>
        <strain evidence="2">HKST-UBA13</strain>
    </source>
</reference>
<proteinExistence type="predicted"/>
<protein>
    <submittedName>
        <fullName evidence="2">Uncharacterized protein</fullName>
    </submittedName>
</protein>
<keyword evidence="1" id="KW-1133">Transmembrane helix</keyword>
<keyword evidence="1" id="KW-0812">Transmembrane</keyword>
<feature type="transmembrane region" description="Helical" evidence="1">
    <location>
        <begin position="12"/>
        <end position="34"/>
    </location>
</feature>